<dbReference type="PANTHER" id="PTHR47953:SF19">
    <property type="entry name" value="OS06G0641600 PROTEIN"/>
    <property type="match status" value="1"/>
</dbReference>
<dbReference type="FunFam" id="1.10.630.10:FF:000126">
    <property type="entry name" value="Predicted protein"/>
    <property type="match status" value="1"/>
</dbReference>
<dbReference type="InterPro" id="IPR001128">
    <property type="entry name" value="Cyt_P450"/>
</dbReference>
<evidence type="ECO:0000256" key="9">
    <source>
        <dbReference type="ARBA" id="ARBA00023004"/>
    </source>
</evidence>
<dbReference type="InterPro" id="IPR002401">
    <property type="entry name" value="Cyt_P450_E_grp-I"/>
</dbReference>
<name>A0AAN9FIA4_CROPI</name>
<sequence>MFIAGSETSSTTLDWAFSEMLKNPRVLRRAQAEVRQVFGSKGYVDETTLQELKFLKAVIKETLRLHPPVPLIPRECRETCEINGYTISVGTQVFINAWAMGRDSKYWSEADKFYPERFIDCSIDYKGSNFEFIPFGAGKRMCPGILFAVHNIELPLSQLLYYFDWEFPFGTSHENFDMTESFGTTVRRKNDLFVIPIPYDHVPV</sequence>
<dbReference type="PROSITE" id="PS00086">
    <property type="entry name" value="CYTOCHROME_P450"/>
    <property type="match status" value="1"/>
</dbReference>
<evidence type="ECO:0000256" key="8">
    <source>
        <dbReference type="ARBA" id="ARBA00023002"/>
    </source>
</evidence>
<dbReference type="PRINTS" id="PR00385">
    <property type="entry name" value="P450"/>
</dbReference>
<organism evidence="14 15">
    <name type="scientific">Crotalaria pallida</name>
    <name type="common">Smooth rattlebox</name>
    <name type="synonym">Crotalaria striata</name>
    <dbReference type="NCBI Taxonomy" id="3830"/>
    <lineage>
        <taxon>Eukaryota</taxon>
        <taxon>Viridiplantae</taxon>
        <taxon>Streptophyta</taxon>
        <taxon>Embryophyta</taxon>
        <taxon>Tracheophyta</taxon>
        <taxon>Spermatophyta</taxon>
        <taxon>Magnoliopsida</taxon>
        <taxon>eudicotyledons</taxon>
        <taxon>Gunneridae</taxon>
        <taxon>Pentapetalae</taxon>
        <taxon>rosids</taxon>
        <taxon>fabids</taxon>
        <taxon>Fabales</taxon>
        <taxon>Fabaceae</taxon>
        <taxon>Papilionoideae</taxon>
        <taxon>50 kb inversion clade</taxon>
        <taxon>genistoids sensu lato</taxon>
        <taxon>core genistoids</taxon>
        <taxon>Crotalarieae</taxon>
        <taxon>Crotalaria</taxon>
    </lineage>
</organism>
<dbReference type="AlphaFoldDB" id="A0AAN9FIA4"/>
<keyword evidence="6 12" id="KW-0479">Metal-binding</keyword>
<evidence type="ECO:0000256" key="11">
    <source>
        <dbReference type="ARBA" id="ARBA00023136"/>
    </source>
</evidence>
<evidence type="ECO:0000256" key="6">
    <source>
        <dbReference type="ARBA" id="ARBA00022723"/>
    </source>
</evidence>
<gene>
    <name evidence="14" type="ORF">RIF29_18091</name>
</gene>
<dbReference type="GO" id="GO:0020037">
    <property type="term" value="F:heme binding"/>
    <property type="evidence" value="ECO:0007669"/>
    <property type="project" value="InterPro"/>
</dbReference>
<evidence type="ECO:0000256" key="4">
    <source>
        <dbReference type="ARBA" id="ARBA00022617"/>
    </source>
</evidence>
<evidence type="ECO:0000256" key="7">
    <source>
        <dbReference type="ARBA" id="ARBA00022989"/>
    </source>
</evidence>
<dbReference type="InterPro" id="IPR036396">
    <property type="entry name" value="Cyt_P450_sf"/>
</dbReference>
<evidence type="ECO:0000313" key="14">
    <source>
        <dbReference type="EMBL" id="KAK7276942.1"/>
    </source>
</evidence>
<evidence type="ECO:0000256" key="1">
    <source>
        <dbReference type="ARBA" id="ARBA00001971"/>
    </source>
</evidence>
<keyword evidence="5" id="KW-0812">Transmembrane</keyword>
<dbReference type="Proteomes" id="UP001372338">
    <property type="component" value="Unassembled WGS sequence"/>
</dbReference>
<keyword evidence="10 13" id="KW-0503">Monooxygenase</keyword>
<comment type="cofactor">
    <cofactor evidence="1 12">
        <name>heme</name>
        <dbReference type="ChEBI" id="CHEBI:30413"/>
    </cofactor>
</comment>
<keyword evidence="9 12" id="KW-0408">Iron</keyword>
<dbReference type="GO" id="GO:0016020">
    <property type="term" value="C:membrane"/>
    <property type="evidence" value="ECO:0007669"/>
    <property type="project" value="UniProtKB-SubCell"/>
</dbReference>
<evidence type="ECO:0000256" key="10">
    <source>
        <dbReference type="ARBA" id="ARBA00023033"/>
    </source>
</evidence>
<evidence type="ECO:0000256" key="2">
    <source>
        <dbReference type="ARBA" id="ARBA00004167"/>
    </source>
</evidence>
<dbReference type="GO" id="GO:0004497">
    <property type="term" value="F:monooxygenase activity"/>
    <property type="evidence" value="ECO:0007669"/>
    <property type="project" value="UniProtKB-KW"/>
</dbReference>
<reference evidence="14 15" key="1">
    <citation type="submission" date="2024-01" db="EMBL/GenBank/DDBJ databases">
        <title>The genomes of 5 underutilized Papilionoideae crops provide insights into root nodulation and disease resistanc.</title>
        <authorList>
            <person name="Yuan L."/>
        </authorList>
    </citation>
    <scope>NUCLEOTIDE SEQUENCE [LARGE SCALE GENOMIC DNA]</scope>
    <source>
        <strain evidence="14">ZHUSHIDOU_FW_LH</strain>
        <tissue evidence="14">Leaf</tissue>
    </source>
</reference>
<comment type="similarity">
    <text evidence="3 13">Belongs to the cytochrome P450 family.</text>
</comment>
<evidence type="ECO:0000256" key="12">
    <source>
        <dbReference type="PIRSR" id="PIRSR602401-1"/>
    </source>
</evidence>
<protein>
    <recommendedName>
        <fullName evidence="16">Cytochrome P450</fullName>
    </recommendedName>
</protein>
<dbReference type="GO" id="GO:0005506">
    <property type="term" value="F:iron ion binding"/>
    <property type="evidence" value="ECO:0007669"/>
    <property type="project" value="InterPro"/>
</dbReference>
<keyword evidence="7" id="KW-1133">Transmembrane helix</keyword>
<dbReference type="GO" id="GO:0016705">
    <property type="term" value="F:oxidoreductase activity, acting on paired donors, with incorporation or reduction of molecular oxygen"/>
    <property type="evidence" value="ECO:0007669"/>
    <property type="project" value="InterPro"/>
</dbReference>
<proteinExistence type="inferred from homology"/>
<dbReference type="Pfam" id="PF00067">
    <property type="entry name" value="p450"/>
    <property type="match status" value="1"/>
</dbReference>
<keyword evidence="11" id="KW-0472">Membrane</keyword>
<dbReference type="PRINTS" id="PR00463">
    <property type="entry name" value="EP450I"/>
</dbReference>
<comment type="subcellular location">
    <subcellularLocation>
        <location evidence="2">Membrane</location>
        <topology evidence="2">Single-pass membrane protein</topology>
    </subcellularLocation>
</comment>
<comment type="caution">
    <text evidence="14">The sequence shown here is derived from an EMBL/GenBank/DDBJ whole genome shotgun (WGS) entry which is preliminary data.</text>
</comment>
<dbReference type="Gene3D" id="1.10.630.10">
    <property type="entry name" value="Cytochrome P450"/>
    <property type="match status" value="1"/>
</dbReference>
<dbReference type="PANTHER" id="PTHR47953">
    <property type="entry name" value="OS08G0105600 PROTEIN"/>
    <property type="match status" value="1"/>
</dbReference>
<feature type="binding site" description="axial binding residue" evidence="12">
    <location>
        <position position="142"/>
    </location>
    <ligand>
        <name>heme</name>
        <dbReference type="ChEBI" id="CHEBI:30413"/>
    </ligand>
    <ligandPart>
        <name>Fe</name>
        <dbReference type="ChEBI" id="CHEBI:18248"/>
    </ligandPart>
</feature>
<dbReference type="InterPro" id="IPR052306">
    <property type="entry name" value="CYP450_71D"/>
</dbReference>
<keyword evidence="15" id="KW-1185">Reference proteome</keyword>
<keyword evidence="8 13" id="KW-0560">Oxidoreductase</keyword>
<evidence type="ECO:0000256" key="5">
    <source>
        <dbReference type="ARBA" id="ARBA00022692"/>
    </source>
</evidence>
<keyword evidence="4 12" id="KW-0349">Heme</keyword>
<evidence type="ECO:0000313" key="15">
    <source>
        <dbReference type="Proteomes" id="UP001372338"/>
    </source>
</evidence>
<accession>A0AAN9FIA4</accession>
<dbReference type="EMBL" id="JAYWIO010000003">
    <property type="protein sequence ID" value="KAK7276942.1"/>
    <property type="molecule type" value="Genomic_DNA"/>
</dbReference>
<evidence type="ECO:0000256" key="13">
    <source>
        <dbReference type="RuleBase" id="RU000461"/>
    </source>
</evidence>
<dbReference type="SUPFAM" id="SSF48264">
    <property type="entry name" value="Cytochrome P450"/>
    <property type="match status" value="1"/>
</dbReference>
<evidence type="ECO:0008006" key="16">
    <source>
        <dbReference type="Google" id="ProtNLM"/>
    </source>
</evidence>
<dbReference type="InterPro" id="IPR017972">
    <property type="entry name" value="Cyt_P450_CS"/>
</dbReference>
<evidence type="ECO:0000256" key="3">
    <source>
        <dbReference type="ARBA" id="ARBA00010617"/>
    </source>
</evidence>